<evidence type="ECO:0000313" key="6">
    <source>
        <dbReference type="Proteomes" id="UP000734854"/>
    </source>
</evidence>
<dbReference type="EMBL" id="JACMSC010000001">
    <property type="protein sequence ID" value="KAG6537398.1"/>
    <property type="molecule type" value="Genomic_DNA"/>
</dbReference>
<comment type="caution">
    <text evidence="5">The sequence shown here is derived from an EMBL/GenBank/DDBJ whole genome shotgun (WGS) entry which is preliminary data.</text>
</comment>
<keyword evidence="2" id="KW-0804">Transcription</keyword>
<gene>
    <name evidence="5" type="ORF">ZIOFF_002488</name>
</gene>
<dbReference type="InterPro" id="IPR005202">
    <property type="entry name" value="TF_GRAS"/>
</dbReference>
<dbReference type="Pfam" id="PF03514">
    <property type="entry name" value="GRAS"/>
    <property type="match status" value="1"/>
</dbReference>
<evidence type="ECO:0000313" key="5">
    <source>
        <dbReference type="EMBL" id="KAG6537398.1"/>
    </source>
</evidence>
<proteinExistence type="inferred from homology"/>
<feature type="compositionally biased region" description="Acidic residues" evidence="4">
    <location>
        <begin position="1"/>
        <end position="14"/>
    </location>
</feature>
<evidence type="ECO:0000256" key="3">
    <source>
        <dbReference type="PROSITE-ProRule" id="PRU01191"/>
    </source>
</evidence>
<dbReference type="AlphaFoldDB" id="A0A8J5IQI6"/>
<comment type="caution">
    <text evidence="3">Lacks conserved residue(s) required for the propagation of feature annotation.</text>
</comment>
<accession>A0A8J5IQI6</accession>
<evidence type="ECO:0008006" key="7">
    <source>
        <dbReference type="Google" id="ProtNLM"/>
    </source>
</evidence>
<name>A0A8J5IQI6_ZINOF</name>
<feature type="region of interest" description="Disordered" evidence="4">
    <location>
        <begin position="1"/>
        <end position="27"/>
    </location>
</feature>
<keyword evidence="6" id="KW-1185">Reference proteome</keyword>
<keyword evidence="1" id="KW-0805">Transcription regulation</keyword>
<evidence type="ECO:0000256" key="1">
    <source>
        <dbReference type="ARBA" id="ARBA00023015"/>
    </source>
</evidence>
<dbReference type="Proteomes" id="UP000734854">
    <property type="component" value="Unassembled WGS sequence"/>
</dbReference>
<reference evidence="5 6" key="1">
    <citation type="submission" date="2020-08" db="EMBL/GenBank/DDBJ databases">
        <title>Plant Genome Project.</title>
        <authorList>
            <person name="Zhang R.-G."/>
        </authorList>
    </citation>
    <scope>NUCLEOTIDE SEQUENCE [LARGE SCALE GENOMIC DNA]</scope>
    <source>
        <tissue evidence="5">Rhizome</tissue>
    </source>
</reference>
<feature type="region of interest" description="Leucine repeat II (LRII)" evidence="3">
    <location>
        <begin position="211"/>
        <end position="243"/>
    </location>
</feature>
<evidence type="ECO:0000256" key="4">
    <source>
        <dbReference type="SAM" id="MobiDB-lite"/>
    </source>
</evidence>
<feature type="short sequence motif" description="VHIID" evidence="3">
    <location>
        <begin position="160"/>
        <end position="164"/>
    </location>
</feature>
<feature type="region of interest" description="SAW" evidence="3">
    <location>
        <begin position="359"/>
        <end position="438"/>
    </location>
</feature>
<dbReference type="OrthoDB" id="1913536at2759"/>
<feature type="compositionally biased region" description="Polar residues" evidence="4">
    <location>
        <begin position="17"/>
        <end position="27"/>
    </location>
</feature>
<protein>
    <recommendedName>
        <fullName evidence="7">Protein SHORT-ROOT 1</fullName>
    </recommendedName>
</protein>
<dbReference type="PANTHER" id="PTHR31636">
    <property type="entry name" value="OSJNBA0084A10.13 PROTEIN-RELATED"/>
    <property type="match status" value="1"/>
</dbReference>
<evidence type="ECO:0000256" key="2">
    <source>
        <dbReference type="ARBA" id="ARBA00023163"/>
    </source>
</evidence>
<organism evidence="5 6">
    <name type="scientific">Zingiber officinale</name>
    <name type="common">Ginger</name>
    <name type="synonym">Amomum zingiber</name>
    <dbReference type="NCBI Taxonomy" id="94328"/>
    <lineage>
        <taxon>Eukaryota</taxon>
        <taxon>Viridiplantae</taxon>
        <taxon>Streptophyta</taxon>
        <taxon>Embryophyta</taxon>
        <taxon>Tracheophyta</taxon>
        <taxon>Spermatophyta</taxon>
        <taxon>Magnoliopsida</taxon>
        <taxon>Liliopsida</taxon>
        <taxon>Zingiberales</taxon>
        <taxon>Zingiberaceae</taxon>
        <taxon>Zingiber</taxon>
    </lineage>
</organism>
<dbReference type="PROSITE" id="PS50985">
    <property type="entry name" value="GRAS"/>
    <property type="match status" value="1"/>
</dbReference>
<sequence>MDGSAEEEEEEEDDFHCSTSSHLPASSSNRHLDVDVDLSSSSWAPPLLLQCARAMTSCDARRARRLMWTLNELASPYGDVDQKLAAFFLQALLARASSSGPLTLRALADAARRNRSFDATRRTALRFQELSPWSSFGHVAANAAILDAFFSSSSSSTSSLHILDLSNTFCTQWPTLLEALAMRASDADTPRVSITTVVVSASSVQEEVMGEIGRRMERFARLMGVPFRFEAVHRPAGRDLSDLDLDRLVSEGGGSAALAVNCVNSLRGVPAVGSHRDALLAAFRRLNPLIVTVVEEEAELSTPKGEEEKEGDAFLKVFRESLEFFSTYLESLEESFPRASEERLALEREAGRAVMDLVACPAAESAERRDTGARWSRRMRTAGFEPVEYCDDMTDDLRALLRRYREGWSMRAGGVVGGAAGTFLAWRDKPSVWASAWKPAMRN</sequence>
<comment type="similarity">
    <text evidence="3">Belongs to the GRAS family.</text>
</comment>